<name>A0ABP1HWE0_9EUKA</name>
<reference evidence="1 2" key="1">
    <citation type="submission" date="2024-07" db="EMBL/GenBank/DDBJ databases">
        <authorList>
            <person name="Akdeniz Z."/>
        </authorList>
    </citation>
    <scope>NUCLEOTIDE SEQUENCE [LARGE SCALE GENOMIC DNA]</scope>
</reference>
<keyword evidence="2" id="KW-1185">Reference proteome</keyword>
<dbReference type="Proteomes" id="UP001642409">
    <property type="component" value="Unassembled WGS sequence"/>
</dbReference>
<gene>
    <name evidence="1" type="ORF">HINF_LOCUS18518</name>
</gene>
<comment type="caution">
    <text evidence="1">The sequence shown here is derived from an EMBL/GenBank/DDBJ whole genome shotgun (WGS) entry which is preliminary data.</text>
</comment>
<evidence type="ECO:0000313" key="1">
    <source>
        <dbReference type="EMBL" id="CAL6003670.1"/>
    </source>
</evidence>
<protein>
    <submittedName>
        <fullName evidence="1">Hypothetical_protein</fullName>
    </submittedName>
</protein>
<evidence type="ECO:0000313" key="2">
    <source>
        <dbReference type="Proteomes" id="UP001642409"/>
    </source>
</evidence>
<organism evidence="1 2">
    <name type="scientific">Hexamita inflata</name>
    <dbReference type="NCBI Taxonomy" id="28002"/>
    <lineage>
        <taxon>Eukaryota</taxon>
        <taxon>Metamonada</taxon>
        <taxon>Diplomonadida</taxon>
        <taxon>Hexamitidae</taxon>
        <taxon>Hexamitinae</taxon>
        <taxon>Hexamita</taxon>
    </lineage>
</organism>
<proteinExistence type="predicted"/>
<dbReference type="EMBL" id="CAXDID020000047">
    <property type="protein sequence ID" value="CAL6003670.1"/>
    <property type="molecule type" value="Genomic_DNA"/>
</dbReference>
<accession>A0ABP1HWE0</accession>
<sequence length="105" mass="12626">MVQKVQQKNNWSKDPSYRHKFITSIGMDYKQWQEVNRCINFGESSSQQDFDDDIQLHGDNIQLESDSEPEPDNEYAMTEEEIIEKNLKRERKEYEILEKIIKLIK</sequence>